<organism evidence="1 2">
    <name type="scientific">Cyclotella atomus</name>
    <dbReference type="NCBI Taxonomy" id="382360"/>
    <lineage>
        <taxon>Eukaryota</taxon>
        <taxon>Sar</taxon>
        <taxon>Stramenopiles</taxon>
        <taxon>Ochrophyta</taxon>
        <taxon>Bacillariophyta</taxon>
        <taxon>Coscinodiscophyceae</taxon>
        <taxon>Thalassiosirophycidae</taxon>
        <taxon>Stephanodiscales</taxon>
        <taxon>Stephanodiscaceae</taxon>
        <taxon>Cyclotella</taxon>
    </lineage>
</organism>
<name>A0ABD3PL70_9STRA</name>
<keyword evidence="2" id="KW-1185">Reference proteome</keyword>
<dbReference type="EMBL" id="JALLPJ020000582">
    <property type="protein sequence ID" value="KAL3788061.1"/>
    <property type="molecule type" value="Genomic_DNA"/>
</dbReference>
<evidence type="ECO:0000313" key="2">
    <source>
        <dbReference type="Proteomes" id="UP001530400"/>
    </source>
</evidence>
<protein>
    <submittedName>
        <fullName evidence="1">Uncharacterized protein</fullName>
    </submittedName>
</protein>
<gene>
    <name evidence="1" type="ORF">ACHAWO_005906</name>
</gene>
<accession>A0ABD3PL70</accession>
<evidence type="ECO:0000313" key="1">
    <source>
        <dbReference type="EMBL" id="KAL3788061.1"/>
    </source>
</evidence>
<comment type="caution">
    <text evidence="1">The sequence shown here is derived from an EMBL/GenBank/DDBJ whole genome shotgun (WGS) entry which is preliminary data.</text>
</comment>
<dbReference type="Proteomes" id="UP001530400">
    <property type="component" value="Unassembled WGS sequence"/>
</dbReference>
<proteinExistence type="predicted"/>
<sequence length="82" mass="9722">MVYVQMESLSGLPAKEDWDFVFNGYSNAPFIKTNYPHQTGVWSWDTEADQVALVIQYIRRSMVEYSDVVWYMSHESEYNKIE</sequence>
<reference evidence="1 2" key="1">
    <citation type="submission" date="2024-10" db="EMBL/GenBank/DDBJ databases">
        <title>Updated reference genomes for cyclostephanoid diatoms.</title>
        <authorList>
            <person name="Roberts W.R."/>
            <person name="Alverson A.J."/>
        </authorList>
    </citation>
    <scope>NUCLEOTIDE SEQUENCE [LARGE SCALE GENOMIC DNA]</scope>
    <source>
        <strain evidence="1 2">AJA010-31</strain>
    </source>
</reference>
<dbReference type="AlphaFoldDB" id="A0ABD3PL70"/>